<feature type="domain" description="Filamentous haemagglutinin FhaB/tRNA nuclease CdiA-like TPS" evidence="5">
    <location>
        <begin position="51"/>
        <end position="165"/>
    </location>
</feature>
<sequence>MNKIYALVWNQALACWSVTHEGARRRRKSGARKGMVVAAVSLLGMGAMASAFALPNGGKVVSGTGDILKFNNDQEMAINQHSEKLITNWNDFSVASGQKVTFNQPGTSSIALNRVIGVNASNIQGQVKANGQVFLVNPNGVVFGQAARVDVGGLVASTKDIANDDFNKGTYKFAGNSTAQIINSGTLTAAEGGSIALLGNSVRNDGVIQAQMGRVALGAGDAFTVNFDGNNLLNLQVDGAAVDALVHNGGLLKANGGQVLMTAKSAGTMLQTVVNNQGAIEANTLRGTSGKITLDGGDAGIVQVAGSMNANAIGTLGNGGLIETKGAKTEVQLAARVNTQASNGRTGDWKISSSDVRVSPTAASGRNTAYADTLSSNLATTNIELASTAGDVVVGGPVAWKSGNQLKLSSAGDIELNGGLNATGANARVEMTAKKAIRLNDNVTLTGANSSLGLNHQSGYALGDKAVVTLSGAGAAFDSNGSQYGVVQNSAQLQAVNNNLNGLYVLGNNIRGYGNFRAIGGDSQFNGVFDGLGNTLSGFSVTNTGPNVGLFAANSGRIGNLKLASMTINGTTSNAGFSNIGGLVGMNTGIIDNVSATGLRVNGSSANSNTVGGLVGYNAGGSINRGAVTASTLSGNAYTSSIGGLVGENASGLAGMGNITNSSANTSITGSMQRNSTGGVGGLVGSNKGGHIADSSSSGNVGNYYSFGGLNVGGLIGYNLTGMVERSNSSAIVRGYSTSNVGGLVGLNVNSAIKESSASGAVYGSGGMGVGGLVGSNQNSTLNDVKATGNVSDNSGTHVGGLVGYNSYSKIDTAEALGTVAGGANGNIGGLVGNNYGGSISHSVARGRVTGSTNSHLGGLVGYNDGDLNSVEASGDVRGGYNSFVGGLVGTNGRNLGSSIDTATAKGNVWGDRNSVNGGLVGQNHGQILNSLALGTVGGGYYAKLGGLVGLNMANVRQSVASGKIDFNSRLGQTYGGLVGVNYGTMSYNSALGEAAQVPLAGLNYGEIK</sequence>
<dbReference type="AlphaFoldDB" id="A0A0D5Y3Z8"/>
<dbReference type="RefSeq" id="WP_045885096.1">
    <property type="nucleotide sequence ID" value="NZ_CP011110.1"/>
</dbReference>
<comment type="subcellular location">
    <subcellularLocation>
        <location evidence="1">Secreted</location>
    </subcellularLocation>
</comment>
<dbReference type="InterPro" id="IPR012334">
    <property type="entry name" value="Pectin_lyas_fold"/>
</dbReference>
<dbReference type="Pfam" id="PF05860">
    <property type="entry name" value="TPS"/>
    <property type="match status" value="1"/>
</dbReference>
<feature type="transmembrane region" description="Helical" evidence="4">
    <location>
        <begin position="34"/>
        <end position="54"/>
    </location>
</feature>
<keyword evidence="2" id="KW-0964">Secreted</keyword>
<evidence type="ECO:0000256" key="3">
    <source>
        <dbReference type="ARBA" id="ARBA00022729"/>
    </source>
</evidence>
<evidence type="ECO:0000256" key="1">
    <source>
        <dbReference type="ARBA" id="ARBA00004613"/>
    </source>
</evidence>
<dbReference type="PANTHER" id="PTHR12338:SF8">
    <property type="entry name" value="HEME_HEMOPEXIN-BINDING PROTEIN"/>
    <property type="match status" value="1"/>
</dbReference>
<dbReference type="InterPro" id="IPR011493">
    <property type="entry name" value="GLUG"/>
</dbReference>
<accession>A0A0D5Y3Z8</accession>
<reference evidence="6 7" key="1">
    <citation type="journal article" date="2015" name="Mol. Plant Microbe Interact.">
        <title>Comparative Genomic Analysis of Pseudomonas chlororaphis PCL1606 Reveals New Insight into Antifungal Compounds Involved in Biocontrol.</title>
        <authorList>
            <person name="Calderon C.E."/>
            <person name="Ramos C."/>
            <person name="de Vicente A."/>
            <person name="Cazorla F.M."/>
        </authorList>
    </citation>
    <scope>NUCLEOTIDE SEQUENCE [LARGE SCALE GENOMIC DNA]</scope>
    <source>
        <strain evidence="6 7">PCL1606</strain>
    </source>
</reference>
<organism evidence="6 7">
    <name type="scientific">Pseudomonas chlororaphis</name>
    <dbReference type="NCBI Taxonomy" id="587753"/>
    <lineage>
        <taxon>Bacteria</taxon>
        <taxon>Pseudomonadati</taxon>
        <taxon>Pseudomonadota</taxon>
        <taxon>Gammaproteobacteria</taxon>
        <taxon>Pseudomonadales</taxon>
        <taxon>Pseudomonadaceae</taxon>
        <taxon>Pseudomonas</taxon>
    </lineage>
</organism>
<evidence type="ECO:0000259" key="5">
    <source>
        <dbReference type="SMART" id="SM00912"/>
    </source>
</evidence>
<dbReference type="PANTHER" id="PTHR12338">
    <property type="entry name" value="AUTOTRANSPORTER"/>
    <property type="match status" value="1"/>
</dbReference>
<keyword evidence="4" id="KW-1133">Transmembrane helix</keyword>
<keyword evidence="4" id="KW-0472">Membrane</keyword>
<name>A0A0D5Y3Z8_9PSED</name>
<dbReference type="Gene3D" id="2.160.20.110">
    <property type="match status" value="2"/>
</dbReference>
<dbReference type="KEGG" id="pcz:PCL1606_46410"/>
<evidence type="ECO:0000256" key="4">
    <source>
        <dbReference type="SAM" id="Phobius"/>
    </source>
</evidence>
<dbReference type="EMBL" id="CP011110">
    <property type="protein sequence ID" value="AKA26088.1"/>
    <property type="molecule type" value="Genomic_DNA"/>
</dbReference>
<dbReference type="Proteomes" id="UP000032748">
    <property type="component" value="Chromosome"/>
</dbReference>
<evidence type="ECO:0000313" key="7">
    <source>
        <dbReference type="Proteomes" id="UP000032748"/>
    </source>
</evidence>
<dbReference type="InterPro" id="IPR024973">
    <property type="entry name" value="ESPR"/>
</dbReference>
<evidence type="ECO:0000313" key="6">
    <source>
        <dbReference type="EMBL" id="AKA26088.1"/>
    </source>
</evidence>
<dbReference type="OrthoDB" id="218680at2"/>
<proteinExistence type="predicted"/>
<dbReference type="GO" id="GO:0005576">
    <property type="term" value="C:extracellular region"/>
    <property type="evidence" value="ECO:0007669"/>
    <property type="project" value="UniProtKB-SubCell"/>
</dbReference>
<dbReference type="InterPro" id="IPR050909">
    <property type="entry name" value="Bact_Autotransporter_VF"/>
</dbReference>
<dbReference type="Pfam" id="PF13018">
    <property type="entry name" value="ESPR"/>
    <property type="match status" value="1"/>
</dbReference>
<gene>
    <name evidence="6" type="ORF">PCL1606_46410</name>
</gene>
<dbReference type="Pfam" id="PF07581">
    <property type="entry name" value="Glug"/>
    <property type="match status" value="3"/>
</dbReference>
<dbReference type="InterPro" id="IPR008638">
    <property type="entry name" value="FhaB/CdiA-like_TPS"/>
</dbReference>
<evidence type="ECO:0000256" key="2">
    <source>
        <dbReference type="ARBA" id="ARBA00022525"/>
    </source>
</evidence>
<dbReference type="SUPFAM" id="SSF51126">
    <property type="entry name" value="Pectin lyase-like"/>
    <property type="match status" value="1"/>
</dbReference>
<keyword evidence="4" id="KW-0812">Transmembrane</keyword>
<dbReference type="InterPro" id="IPR011050">
    <property type="entry name" value="Pectin_lyase_fold/virulence"/>
</dbReference>
<dbReference type="PATRIC" id="fig|587753.10.peg.4638"/>
<dbReference type="Gene3D" id="2.160.20.10">
    <property type="entry name" value="Single-stranded right-handed beta-helix, Pectin lyase-like"/>
    <property type="match status" value="1"/>
</dbReference>
<keyword evidence="3" id="KW-0732">Signal</keyword>
<protein>
    <submittedName>
        <fullName evidence="6">Adhesin</fullName>
    </submittedName>
</protein>
<dbReference type="SMART" id="SM00912">
    <property type="entry name" value="Haemagg_act"/>
    <property type="match status" value="1"/>
</dbReference>
<dbReference type="NCBIfam" id="TIGR01901">
    <property type="entry name" value="adhes_NPXG"/>
    <property type="match status" value="1"/>
</dbReference>